<dbReference type="AlphaFoldDB" id="A0AA35R306"/>
<dbReference type="InterPro" id="IPR036772">
    <property type="entry name" value="SRCR-like_dom_sf"/>
</dbReference>
<dbReference type="PRINTS" id="PR00258">
    <property type="entry name" value="SPERACTRCPTR"/>
</dbReference>
<protein>
    <submittedName>
        <fullName evidence="11">Deleted in malignant brain tumors 1 protein</fullName>
    </submittedName>
</protein>
<feature type="disulfide bond" evidence="6">
    <location>
        <begin position="954"/>
        <end position="997"/>
    </location>
</feature>
<feature type="domain" description="Sushi" evidence="10">
    <location>
        <begin position="772"/>
        <end position="829"/>
    </location>
</feature>
<keyword evidence="12" id="KW-1185">Reference proteome</keyword>
<feature type="disulfide bond" evidence="5">
    <location>
        <begin position="389"/>
        <end position="450"/>
    </location>
</feature>
<keyword evidence="1" id="KW-0732">Signal</keyword>
<feature type="domain" description="SRCR" evidence="9">
    <location>
        <begin position="244"/>
        <end position="344"/>
    </location>
</feature>
<dbReference type="PROSITE" id="PS50287">
    <property type="entry name" value="SRCR_2"/>
    <property type="match status" value="4"/>
</dbReference>
<dbReference type="PANTHER" id="PTHR19331:SF465">
    <property type="entry name" value="EGG PEPTIDE SPERACT RECEPTOR"/>
    <property type="match status" value="1"/>
</dbReference>
<feature type="disulfide bond" evidence="5">
    <location>
        <begin position="376"/>
        <end position="440"/>
    </location>
</feature>
<feature type="domain" description="Sushi" evidence="10">
    <location>
        <begin position="952"/>
        <end position="1012"/>
    </location>
</feature>
<evidence type="ECO:0000259" key="9">
    <source>
        <dbReference type="PROSITE" id="PS50287"/>
    </source>
</evidence>
<sequence>VSCKGELSPREKEDNVTPPPETHLRIVGGNNESEGRVEILFNGTWGTICDDSWDIRDAEVVCRNLGFDSATEALSNGYFGPGGFSQPIWLDDVQCFGTEYNLTSCLTSRFGDTSHCSHYDDAGVRCHLAISGPRVRLVNGTTAGEGRVEVFHEGLWGTVCDDHWSEIDANVVCRELGFVRALSAPHRSIYGAGSGRIWLDNVRCDGTEPTIFNCSRSDWGHTHCDHSKDASAVCTAVPDNPYPVQLIDGSSANEGRLQIYYNNQWGTVCDDRWTLSDANVVCKSLGFPGADSNDFLHDFGAGSGHIWLDNVVCAGTEMFIQDCAHNDFGENNCQHSADVGVRCLPNTLEVRLVDGDNSSSGRVEVNYDNQGWGTVCDDHWGLHDADVVCRMSGHESAQSAPRGSFFGGGVGVIWFDDFICTGHEESLLDCSHSGVKVHDCNHREDASAVCSDFAVCRNFSWDHGQFRVSNQQFDRYTEGTRVDITCDNGYHPTLSVSYAICAANGQWTPHTPACSVSCPTLRSPNHGRLSTTDTDPSVSVRVVCDNGYTFDETTGDPSTVCRLTGSWSSTLGGCKEEVCPPYSQNISRNLLVYVEQGGGTAIGTVLRFSCLGNYHIHGEYTVTCLSPGVWSGPFPYCVPGENERCPALPTPTNGRLSSSNNTGGTTVRVVCNVGFTFDPTTGGDPSVTCGSDGQWNSTLGGCKQVICPPYSQNVSANVRVSVVTGRGTTLGTVLAFTCSGDNRIRGDGVISCLSSGVWNGTVPDCVCCRPRVSCSTLSVSPPLRANTTSVTEGTVVGFTCDSGYRLTGHGHLDCETSGHWSAGIPTCLKVTCPGLTTPANGRLSTGSTSAGTTVFVDCDQGYIFDPNTGHNITLCRSDGTWNATLGSCTSVSCVALSTPPNGRLSSSDTRPGTTVQVNCDDGYVFDPTTGGISVVCRVGGLWNSSLGGCKQAKCPELSKPAHGSLSTPTTTAGTKVSTECDDGYTFDSSTGDIAVVCRSNQTWSSTLGGCKEVNCLKMNLPDNVNGDSNETSQKTVVSFSCNDGYTLSGPSSKLCTSSGVWNNTHVPSCVADANSKGSLNVGAVAGGAAGALVVVVLIVLAIALICWKLSSRYNKRSGYSNLRRRQPGEVVHLFRDEDEDAEEPLYSTNQTDEGPFEL</sequence>
<keyword evidence="8" id="KW-0812">Transmembrane</keyword>
<dbReference type="InterPro" id="IPR000436">
    <property type="entry name" value="Sushi_SCR_CCP_dom"/>
</dbReference>
<dbReference type="PANTHER" id="PTHR19331">
    <property type="entry name" value="SCAVENGER RECEPTOR DOMAIN-CONTAINING"/>
    <property type="match status" value="1"/>
</dbReference>
<keyword evidence="2" id="KW-0677">Repeat</keyword>
<proteinExistence type="predicted"/>
<dbReference type="FunFam" id="3.10.250.10:FF:000011">
    <property type="entry name" value="Scavenger receptor class A member 5"/>
    <property type="match status" value="2"/>
</dbReference>
<dbReference type="Proteomes" id="UP001174909">
    <property type="component" value="Unassembled WGS sequence"/>
</dbReference>
<feature type="disulfide bond" evidence="5">
    <location>
        <begin position="313"/>
        <end position="323"/>
    </location>
</feature>
<feature type="disulfide bond" evidence="6">
    <location>
        <begin position="800"/>
        <end position="827"/>
    </location>
</feature>
<dbReference type="InterPro" id="IPR035976">
    <property type="entry name" value="Sushi/SCR/CCP_sf"/>
</dbReference>
<evidence type="ECO:0000256" key="4">
    <source>
        <dbReference type="ARBA" id="ARBA00023180"/>
    </source>
</evidence>
<dbReference type="PROSITE" id="PS50923">
    <property type="entry name" value="SUSHI"/>
    <property type="match status" value="9"/>
</dbReference>
<feature type="disulfide bond" evidence="5">
    <location>
        <begin position="160"/>
        <end position="224"/>
    </location>
</feature>
<feature type="non-terminal residue" evidence="11">
    <location>
        <position position="1158"/>
    </location>
</feature>
<accession>A0AA35R306</accession>
<feature type="domain" description="SRCR" evidence="9">
    <location>
        <begin position="350"/>
        <end position="451"/>
    </location>
</feature>
<feature type="domain" description="Sushi" evidence="10">
    <location>
        <begin position="705"/>
        <end position="767"/>
    </location>
</feature>
<dbReference type="SMART" id="SM00202">
    <property type="entry name" value="SR"/>
    <property type="match status" value="4"/>
</dbReference>
<feature type="domain" description="Sushi" evidence="10">
    <location>
        <begin position="454"/>
        <end position="516"/>
    </location>
</feature>
<dbReference type="Gene3D" id="2.10.70.10">
    <property type="entry name" value="Complement Module, domain 1"/>
    <property type="match status" value="10"/>
</dbReference>
<evidence type="ECO:0000256" key="7">
    <source>
        <dbReference type="SAM" id="MobiDB-lite"/>
    </source>
</evidence>
<feature type="disulfide bond" evidence="6">
    <location>
        <begin position="832"/>
        <end position="875"/>
    </location>
</feature>
<keyword evidence="4" id="KW-0325">Glycoprotein</keyword>
<feature type="disulfide bond" evidence="5">
    <location>
        <begin position="204"/>
        <end position="214"/>
    </location>
</feature>
<keyword evidence="8" id="KW-0472">Membrane</keyword>
<evidence type="ECO:0000256" key="3">
    <source>
        <dbReference type="ARBA" id="ARBA00023157"/>
    </source>
</evidence>
<comment type="caution">
    <text evidence="11">The sequence shown here is derived from an EMBL/GenBank/DDBJ whole genome shotgun (WGS) entry which is preliminary data.</text>
</comment>
<evidence type="ECO:0000259" key="10">
    <source>
        <dbReference type="PROSITE" id="PS50923"/>
    </source>
</evidence>
<evidence type="ECO:0000313" key="12">
    <source>
        <dbReference type="Proteomes" id="UP001174909"/>
    </source>
</evidence>
<feature type="domain" description="Sushi" evidence="10">
    <location>
        <begin position="643"/>
        <end position="704"/>
    </location>
</feature>
<feature type="domain" description="Sushi" evidence="10">
    <location>
        <begin position="830"/>
        <end position="890"/>
    </location>
</feature>
<feature type="disulfide bond" evidence="6">
    <location>
        <begin position="610"/>
        <end position="637"/>
    </location>
</feature>
<dbReference type="SMART" id="SM00032">
    <property type="entry name" value="CCP"/>
    <property type="match status" value="10"/>
</dbReference>
<dbReference type="FunFam" id="3.10.250.10:FF:000005">
    <property type="entry name" value="Neurotrypsin isoform A"/>
    <property type="match status" value="1"/>
</dbReference>
<feature type="region of interest" description="Disordered" evidence="7">
    <location>
        <begin position="1134"/>
        <end position="1158"/>
    </location>
</feature>
<dbReference type="GO" id="GO:0016020">
    <property type="term" value="C:membrane"/>
    <property type="evidence" value="ECO:0007669"/>
    <property type="project" value="InterPro"/>
</dbReference>
<dbReference type="Pfam" id="PF00530">
    <property type="entry name" value="SRCR"/>
    <property type="match status" value="4"/>
</dbReference>
<feature type="disulfide bond" evidence="6">
    <location>
        <begin position="738"/>
        <end position="765"/>
    </location>
</feature>
<comment type="caution">
    <text evidence="5">Lacks conserved residue(s) required for the propagation of feature annotation.</text>
</comment>
<evidence type="ECO:0000256" key="6">
    <source>
        <dbReference type="PROSITE-ProRule" id="PRU00302"/>
    </source>
</evidence>
<dbReference type="InterPro" id="IPR001190">
    <property type="entry name" value="SRCR"/>
</dbReference>
<reference evidence="11" key="1">
    <citation type="submission" date="2023-03" db="EMBL/GenBank/DDBJ databases">
        <authorList>
            <person name="Steffen K."/>
            <person name="Cardenas P."/>
        </authorList>
    </citation>
    <scope>NUCLEOTIDE SEQUENCE</scope>
</reference>
<dbReference type="Gene3D" id="3.10.250.10">
    <property type="entry name" value="SRCR-like domain"/>
    <property type="match status" value="4"/>
</dbReference>
<feature type="transmembrane region" description="Helical" evidence="8">
    <location>
        <begin position="1083"/>
        <end position="1107"/>
    </location>
</feature>
<keyword evidence="8" id="KW-1133">Transmembrane helix</keyword>
<feature type="disulfide bond" evidence="5">
    <location>
        <begin position="269"/>
        <end position="333"/>
    </location>
</feature>
<evidence type="ECO:0000256" key="5">
    <source>
        <dbReference type="PROSITE-ProRule" id="PRU00196"/>
    </source>
</evidence>
<feature type="domain" description="Sushi" evidence="10">
    <location>
        <begin position="577"/>
        <end position="639"/>
    </location>
</feature>
<evidence type="ECO:0000256" key="2">
    <source>
        <dbReference type="ARBA" id="ARBA00022737"/>
    </source>
</evidence>
<feature type="disulfide bond" evidence="5">
    <location>
        <begin position="282"/>
        <end position="343"/>
    </location>
</feature>
<organism evidence="11 12">
    <name type="scientific">Geodia barretti</name>
    <name type="common">Barrett's horny sponge</name>
    <dbReference type="NCBI Taxonomy" id="519541"/>
    <lineage>
        <taxon>Eukaryota</taxon>
        <taxon>Metazoa</taxon>
        <taxon>Porifera</taxon>
        <taxon>Demospongiae</taxon>
        <taxon>Heteroscleromorpha</taxon>
        <taxon>Tetractinellida</taxon>
        <taxon>Astrophorina</taxon>
        <taxon>Geodiidae</taxon>
        <taxon>Geodia</taxon>
    </lineage>
</organism>
<keyword evidence="3 5" id="KW-1015">Disulfide bond</keyword>
<evidence type="ECO:0000256" key="1">
    <source>
        <dbReference type="ARBA" id="ARBA00022729"/>
    </source>
</evidence>
<dbReference type="SUPFAM" id="SSF56487">
    <property type="entry name" value="SRCR-like"/>
    <property type="match status" value="4"/>
</dbReference>
<feature type="domain" description="Sushi" evidence="10">
    <location>
        <begin position="1013"/>
        <end position="1071"/>
    </location>
</feature>
<dbReference type="EMBL" id="CASHTH010000471">
    <property type="protein sequence ID" value="CAI8002253.1"/>
    <property type="molecule type" value="Genomic_DNA"/>
</dbReference>
<dbReference type="Pfam" id="PF00084">
    <property type="entry name" value="Sushi"/>
    <property type="match status" value="9"/>
</dbReference>
<evidence type="ECO:0000313" key="11">
    <source>
        <dbReference type="EMBL" id="CAI8002253.1"/>
    </source>
</evidence>
<feature type="domain" description="SRCR" evidence="9">
    <location>
        <begin position="135"/>
        <end position="235"/>
    </location>
</feature>
<dbReference type="SUPFAM" id="SSF57535">
    <property type="entry name" value="Complement control module/SCR domain"/>
    <property type="match status" value="10"/>
</dbReference>
<feature type="region of interest" description="Disordered" evidence="7">
    <location>
        <begin position="1"/>
        <end position="29"/>
    </location>
</feature>
<dbReference type="FunFam" id="3.10.250.10:FF:000001">
    <property type="entry name" value="Lysyl oxidase 4 isoform X1"/>
    <property type="match status" value="1"/>
</dbReference>
<gene>
    <name evidence="11" type="ORF">GBAR_LOCUS3360</name>
</gene>
<feature type="domain" description="Sushi" evidence="10">
    <location>
        <begin position="891"/>
        <end position="951"/>
    </location>
</feature>
<evidence type="ECO:0000256" key="8">
    <source>
        <dbReference type="SAM" id="Phobius"/>
    </source>
</evidence>
<feature type="disulfide bond" evidence="5">
    <location>
        <begin position="173"/>
        <end position="234"/>
    </location>
</feature>
<feature type="domain" description="SRCR" evidence="9">
    <location>
        <begin position="24"/>
        <end position="127"/>
    </location>
</feature>
<feature type="disulfide bond" evidence="5">
    <location>
        <begin position="420"/>
        <end position="430"/>
    </location>
</feature>
<keyword evidence="6" id="KW-0768">Sushi</keyword>
<dbReference type="PROSITE" id="PS00420">
    <property type="entry name" value="SRCR_1"/>
    <property type="match status" value="3"/>
</dbReference>
<feature type="disulfide bond" evidence="6">
    <location>
        <begin position="893"/>
        <end position="936"/>
    </location>
</feature>
<dbReference type="CDD" id="cd00033">
    <property type="entry name" value="CCP"/>
    <property type="match status" value="10"/>
</dbReference>
<feature type="disulfide bond" evidence="5">
    <location>
        <begin position="95"/>
        <end position="105"/>
    </location>
</feature>
<name>A0AA35R306_GEOBA</name>